<protein>
    <submittedName>
        <fullName evidence="1">Uncharacterized protein</fullName>
    </submittedName>
</protein>
<comment type="caution">
    <text evidence="1">The sequence shown here is derived from an EMBL/GenBank/DDBJ whole genome shotgun (WGS) entry which is preliminary data.</text>
</comment>
<keyword evidence="2" id="KW-1185">Reference proteome</keyword>
<organism evidence="1 2">
    <name type="scientific">Mortierella alpina</name>
    <name type="common">Oleaginous fungus</name>
    <name type="synonym">Mortierella renispora</name>
    <dbReference type="NCBI Taxonomy" id="64518"/>
    <lineage>
        <taxon>Eukaryota</taxon>
        <taxon>Fungi</taxon>
        <taxon>Fungi incertae sedis</taxon>
        <taxon>Mucoromycota</taxon>
        <taxon>Mortierellomycotina</taxon>
        <taxon>Mortierellomycetes</taxon>
        <taxon>Mortierellales</taxon>
        <taxon>Mortierellaceae</taxon>
        <taxon>Mortierella</taxon>
    </lineage>
</organism>
<evidence type="ECO:0000313" key="2">
    <source>
        <dbReference type="Proteomes" id="UP000738359"/>
    </source>
</evidence>
<sequence>MSRLIPRIDIHQTSRHAVLVLHAEDIDPNSISTVLSATKDSCQITYLDQPTRSKVEVRIRPQSLQPSADPQGLSGALIQDCTCSPSHENIVIKFAKFQATEWQALKLTFKSVPTQMSAAEVKAETETEIEAEGGIDINGMHIDQNEASVTLKFVTEANVGQLHDAIRDSRLWESEHDQHVGNVQAKRVPGVNAIHMTAELVSNVSSSSS</sequence>
<gene>
    <name evidence="1" type="ORF">BGZ70_004032</name>
</gene>
<dbReference type="OrthoDB" id="2373926at2759"/>
<name>A0A9P6IUJ9_MORAP</name>
<proteinExistence type="predicted"/>
<dbReference type="Proteomes" id="UP000738359">
    <property type="component" value="Unassembled WGS sequence"/>
</dbReference>
<evidence type="ECO:0000313" key="1">
    <source>
        <dbReference type="EMBL" id="KAF9945126.1"/>
    </source>
</evidence>
<reference evidence="1" key="1">
    <citation type="journal article" date="2020" name="Fungal Divers.">
        <title>Resolving the Mortierellaceae phylogeny through synthesis of multi-gene phylogenetics and phylogenomics.</title>
        <authorList>
            <person name="Vandepol N."/>
            <person name="Liber J."/>
            <person name="Desiro A."/>
            <person name="Na H."/>
            <person name="Kennedy M."/>
            <person name="Barry K."/>
            <person name="Grigoriev I.V."/>
            <person name="Miller A.N."/>
            <person name="O'Donnell K."/>
            <person name="Stajich J.E."/>
            <person name="Bonito G."/>
        </authorList>
    </citation>
    <scope>NUCLEOTIDE SEQUENCE</scope>
    <source>
        <strain evidence="1">CK1249</strain>
    </source>
</reference>
<dbReference type="AlphaFoldDB" id="A0A9P6IUJ9"/>
<dbReference type="EMBL" id="JAAAHY010002182">
    <property type="protein sequence ID" value="KAF9945126.1"/>
    <property type="molecule type" value="Genomic_DNA"/>
</dbReference>
<accession>A0A9P6IUJ9</accession>